<feature type="coiled-coil region" evidence="1">
    <location>
        <begin position="167"/>
        <end position="197"/>
    </location>
</feature>
<feature type="domain" description="BAR" evidence="3">
    <location>
        <begin position="48"/>
        <end position="256"/>
    </location>
</feature>
<evidence type="ECO:0000259" key="3">
    <source>
        <dbReference type="Pfam" id="PF03114"/>
    </source>
</evidence>
<keyword evidence="5" id="KW-1185">Reference proteome</keyword>
<feature type="compositionally biased region" description="Low complexity" evidence="2">
    <location>
        <begin position="22"/>
        <end position="32"/>
    </location>
</feature>
<dbReference type="GeneID" id="63685900"/>
<dbReference type="InterPro" id="IPR027267">
    <property type="entry name" value="AH/BAR_dom_sf"/>
</dbReference>
<feature type="compositionally biased region" description="Polar residues" evidence="2">
    <location>
        <begin position="310"/>
        <end position="320"/>
    </location>
</feature>
<keyword evidence="1" id="KW-0175">Coiled coil</keyword>
<dbReference type="EMBL" id="JH795878">
    <property type="protein sequence ID" value="EJT97195.1"/>
    <property type="molecule type" value="Genomic_DNA"/>
</dbReference>
<dbReference type="AlphaFoldDB" id="M5FNC3"/>
<dbReference type="SUPFAM" id="SSF103657">
    <property type="entry name" value="BAR/IMD domain-like"/>
    <property type="match status" value="1"/>
</dbReference>
<organism evidence="4 5">
    <name type="scientific">Dacryopinax primogenitus (strain DJM 731)</name>
    <name type="common">Brown rot fungus</name>
    <dbReference type="NCBI Taxonomy" id="1858805"/>
    <lineage>
        <taxon>Eukaryota</taxon>
        <taxon>Fungi</taxon>
        <taxon>Dikarya</taxon>
        <taxon>Basidiomycota</taxon>
        <taxon>Agaricomycotina</taxon>
        <taxon>Dacrymycetes</taxon>
        <taxon>Dacrymycetales</taxon>
        <taxon>Dacrymycetaceae</taxon>
        <taxon>Dacryopinax</taxon>
    </lineage>
</organism>
<evidence type="ECO:0000256" key="1">
    <source>
        <dbReference type="SAM" id="Coils"/>
    </source>
</evidence>
<sequence length="508" mass="55589">MSLGKLRKWGKGFAKDLKGPDSPRSPSPASSPRSPPEMELSSAFDDDLLALDSDLQLRRRGLERLVLVSQAYTRAFYKRKDLPDPAAPLSSIGGMKKLNPQESLALHLQAYGDAHGETPFGRGMAAYGRAREEVYVAWREWGKRWAEGWEGALESGLGMVKEVQGMRKGLEKKRQAHETSVNRLQRAKEKNAEAMEDDVSRSYSAYETALSTVQSRVLEIEEFEQSLLARTVQLVEEELEFVAVYRDALTSVKDQLLAEGIADHRTSMPKRSSRASLAPIPPFGRRLSARSLHSSHSLHSLSPSISLSSDCTSPAPSTYHQRAHSHTLKREGSRRWGGETGWAEVAAEPPEEDELAEHDPSNWKPSNTMVDPLRPPLPRKPPSRHSSLGKLQIPPRTPPRSAPLLGQSTARRKSLIQTDESDGGPDEEASDADLPGGAGDRQPLSAGTTRAPALPPSLPPRRAQSLRVPPPTPPRNGGYAASIGAGSRKERAEEAVKSPFDTTDESDA</sequence>
<name>M5FNC3_DACPD</name>
<feature type="compositionally biased region" description="Low complexity" evidence="2">
    <location>
        <begin position="294"/>
        <end position="309"/>
    </location>
</feature>
<evidence type="ECO:0000313" key="4">
    <source>
        <dbReference type="EMBL" id="EJT97195.1"/>
    </source>
</evidence>
<feature type="compositionally biased region" description="Acidic residues" evidence="2">
    <location>
        <begin position="419"/>
        <end position="431"/>
    </location>
</feature>
<dbReference type="OrthoDB" id="10263741at2759"/>
<evidence type="ECO:0000313" key="5">
    <source>
        <dbReference type="Proteomes" id="UP000030653"/>
    </source>
</evidence>
<feature type="region of interest" description="Disordered" evidence="2">
    <location>
        <begin position="294"/>
        <end position="508"/>
    </location>
</feature>
<reference evidence="4 5" key="1">
    <citation type="journal article" date="2012" name="Science">
        <title>The Paleozoic origin of enzymatic lignin decomposition reconstructed from 31 fungal genomes.</title>
        <authorList>
            <person name="Floudas D."/>
            <person name="Binder M."/>
            <person name="Riley R."/>
            <person name="Barry K."/>
            <person name="Blanchette R.A."/>
            <person name="Henrissat B."/>
            <person name="Martinez A.T."/>
            <person name="Otillar R."/>
            <person name="Spatafora J.W."/>
            <person name="Yadav J.S."/>
            <person name="Aerts A."/>
            <person name="Benoit I."/>
            <person name="Boyd A."/>
            <person name="Carlson A."/>
            <person name="Copeland A."/>
            <person name="Coutinho P.M."/>
            <person name="de Vries R.P."/>
            <person name="Ferreira P."/>
            <person name="Findley K."/>
            <person name="Foster B."/>
            <person name="Gaskell J."/>
            <person name="Glotzer D."/>
            <person name="Gorecki P."/>
            <person name="Heitman J."/>
            <person name="Hesse C."/>
            <person name="Hori C."/>
            <person name="Igarashi K."/>
            <person name="Jurgens J.A."/>
            <person name="Kallen N."/>
            <person name="Kersten P."/>
            <person name="Kohler A."/>
            <person name="Kuees U."/>
            <person name="Kumar T.K.A."/>
            <person name="Kuo A."/>
            <person name="LaButti K."/>
            <person name="Larrondo L.F."/>
            <person name="Lindquist E."/>
            <person name="Ling A."/>
            <person name="Lombard V."/>
            <person name="Lucas S."/>
            <person name="Lundell T."/>
            <person name="Martin R."/>
            <person name="McLaughlin D.J."/>
            <person name="Morgenstern I."/>
            <person name="Morin E."/>
            <person name="Murat C."/>
            <person name="Nagy L.G."/>
            <person name="Nolan M."/>
            <person name="Ohm R.A."/>
            <person name="Patyshakuliyeva A."/>
            <person name="Rokas A."/>
            <person name="Ruiz-Duenas F.J."/>
            <person name="Sabat G."/>
            <person name="Salamov A."/>
            <person name="Samejima M."/>
            <person name="Schmutz J."/>
            <person name="Slot J.C."/>
            <person name="St John F."/>
            <person name="Stenlid J."/>
            <person name="Sun H."/>
            <person name="Sun S."/>
            <person name="Syed K."/>
            <person name="Tsang A."/>
            <person name="Wiebenga A."/>
            <person name="Young D."/>
            <person name="Pisabarro A."/>
            <person name="Eastwood D.C."/>
            <person name="Martin F."/>
            <person name="Cullen D."/>
            <person name="Grigoriev I.V."/>
            <person name="Hibbett D.S."/>
        </authorList>
    </citation>
    <scope>NUCLEOTIDE SEQUENCE [LARGE SCALE GENOMIC DNA]</scope>
    <source>
        <strain evidence="4 5">DJM-731 SS1</strain>
    </source>
</reference>
<feature type="compositionally biased region" description="Basic and acidic residues" evidence="2">
    <location>
        <begin position="487"/>
        <end position="496"/>
    </location>
</feature>
<dbReference type="Pfam" id="PF03114">
    <property type="entry name" value="BAR"/>
    <property type="match status" value="1"/>
</dbReference>
<accession>M5FNC3</accession>
<dbReference type="InterPro" id="IPR004148">
    <property type="entry name" value="BAR_dom"/>
</dbReference>
<gene>
    <name evidence="4" type="ORF">DACRYDRAFT_119658</name>
</gene>
<protein>
    <recommendedName>
        <fullName evidence="3">BAR domain-containing protein</fullName>
    </recommendedName>
</protein>
<dbReference type="GO" id="GO:0005737">
    <property type="term" value="C:cytoplasm"/>
    <property type="evidence" value="ECO:0007669"/>
    <property type="project" value="InterPro"/>
</dbReference>
<evidence type="ECO:0000256" key="2">
    <source>
        <dbReference type="SAM" id="MobiDB-lite"/>
    </source>
</evidence>
<dbReference type="Proteomes" id="UP000030653">
    <property type="component" value="Unassembled WGS sequence"/>
</dbReference>
<dbReference type="STRING" id="1858805.M5FNC3"/>
<feature type="compositionally biased region" description="Basic residues" evidence="2">
    <location>
        <begin position="1"/>
        <end position="10"/>
    </location>
</feature>
<proteinExistence type="predicted"/>
<feature type="compositionally biased region" description="Basic and acidic residues" evidence="2">
    <location>
        <begin position="328"/>
        <end position="337"/>
    </location>
</feature>
<feature type="region of interest" description="Disordered" evidence="2">
    <location>
        <begin position="1"/>
        <end position="42"/>
    </location>
</feature>
<dbReference type="RefSeq" id="XP_040624093.1">
    <property type="nucleotide sequence ID" value="XM_040770838.1"/>
</dbReference>
<dbReference type="Gene3D" id="1.20.1270.60">
    <property type="entry name" value="Arfaptin homology (AH) domain/BAR domain"/>
    <property type="match status" value="1"/>
</dbReference>
<dbReference type="HOGENOM" id="CLU_536378_0_0_1"/>